<sequence length="110" mass="12322">MISIYREFRDGLNKYHFNGREANKEKKRSNKASKYRHGNPPKTYFVGPGSYEGSFAGARLRTRASPIEWLNPGLSAVTPHPRGRHVLQRSNGGSSTTLTSDGENVKRVAF</sequence>
<gene>
    <name evidence="2" type="ORF">SVIM_LOCUS177142</name>
</gene>
<feature type="compositionally biased region" description="Basic residues" evidence="1">
    <location>
        <begin position="25"/>
        <end position="39"/>
    </location>
</feature>
<dbReference type="EMBL" id="CAADRP010001112">
    <property type="protein sequence ID" value="VFU35598.1"/>
    <property type="molecule type" value="Genomic_DNA"/>
</dbReference>
<proteinExistence type="predicted"/>
<dbReference type="AlphaFoldDB" id="A0A6N2L3P3"/>
<accession>A0A6N2L3P3</accession>
<reference evidence="2" key="1">
    <citation type="submission" date="2019-03" db="EMBL/GenBank/DDBJ databases">
        <authorList>
            <person name="Mank J."/>
            <person name="Almeida P."/>
        </authorList>
    </citation>
    <scope>NUCLEOTIDE SEQUENCE</scope>
    <source>
        <strain evidence="2">78183</strain>
    </source>
</reference>
<protein>
    <submittedName>
        <fullName evidence="2">Uncharacterized protein</fullName>
    </submittedName>
</protein>
<evidence type="ECO:0000313" key="2">
    <source>
        <dbReference type="EMBL" id="VFU35598.1"/>
    </source>
</evidence>
<organism evidence="2">
    <name type="scientific">Salix viminalis</name>
    <name type="common">Common osier</name>
    <name type="synonym">Basket willow</name>
    <dbReference type="NCBI Taxonomy" id="40686"/>
    <lineage>
        <taxon>Eukaryota</taxon>
        <taxon>Viridiplantae</taxon>
        <taxon>Streptophyta</taxon>
        <taxon>Embryophyta</taxon>
        <taxon>Tracheophyta</taxon>
        <taxon>Spermatophyta</taxon>
        <taxon>Magnoliopsida</taxon>
        <taxon>eudicotyledons</taxon>
        <taxon>Gunneridae</taxon>
        <taxon>Pentapetalae</taxon>
        <taxon>rosids</taxon>
        <taxon>fabids</taxon>
        <taxon>Malpighiales</taxon>
        <taxon>Salicaceae</taxon>
        <taxon>Saliceae</taxon>
        <taxon>Salix</taxon>
    </lineage>
</organism>
<feature type="region of interest" description="Disordered" evidence="1">
    <location>
        <begin position="73"/>
        <end position="110"/>
    </location>
</feature>
<name>A0A6N2L3P3_SALVM</name>
<feature type="region of interest" description="Disordered" evidence="1">
    <location>
        <begin position="19"/>
        <end position="48"/>
    </location>
</feature>
<feature type="compositionally biased region" description="Polar residues" evidence="1">
    <location>
        <begin position="88"/>
        <end position="102"/>
    </location>
</feature>
<evidence type="ECO:0000256" key="1">
    <source>
        <dbReference type="SAM" id="MobiDB-lite"/>
    </source>
</evidence>